<evidence type="ECO:0000313" key="11">
    <source>
        <dbReference type="Proteomes" id="UP000190042"/>
    </source>
</evidence>
<dbReference type="SUPFAM" id="SSF55785">
    <property type="entry name" value="PYP-like sensor domain (PAS domain)"/>
    <property type="match status" value="1"/>
</dbReference>
<gene>
    <name evidence="10" type="ORF">SAMN04244570_1490</name>
</gene>
<name>A0A1T4XZC4_9BACL</name>
<dbReference type="Proteomes" id="UP000190042">
    <property type="component" value="Unassembled WGS sequence"/>
</dbReference>
<dbReference type="Gene3D" id="3.30.450.40">
    <property type="match status" value="1"/>
</dbReference>
<dbReference type="Pfam" id="PF00512">
    <property type="entry name" value="HisKA"/>
    <property type="match status" value="1"/>
</dbReference>
<protein>
    <recommendedName>
        <fullName evidence="2">histidine kinase</fullName>
        <ecNumber evidence="2">2.7.13.3</ecNumber>
    </recommendedName>
</protein>
<dbReference type="InterPro" id="IPR003594">
    <property type="entry name" value="HATPase_dom"/>
</dbReference>
<evidence type="ECO:0000256" key="6">
    <source>
        <dbReference type="ARBA" id="ARBA00022777"/>
    </source>
</evidence>
<keyword evidence="11" id="KW-1185">Reference proteome</keyword>
<dbReference type="SUPFAM" id="SSF47384">
    <property type="entry name" value="Homodimeric domain of signal transducing histidine kinase"/>
    <property type="match status" value="1"/>
</dbReference>
<organism evidence="10 11">
    <name type="scientific">Sporosarcina newyorkensis</name>
    <dbReference type="NCBI Taxonomy" id="759851"/>
    <lineage>
        <taxon>Bacteria</taxon>
        <taxon>Bacillati</taxon>
        <taxon>Bacillota</taxon>
        <taxon>Bacilli</taxon>
        <taxon>Bacillales</taxon>
        <taxon>Caryophanaceae</taxon>
        <taxon>Sporosarcina</taxon>
    </lineage>
</organism>
<dbReference type="InterPro" id="IPR036890">
    <property type="entry name" value="HATPase_C_sf"/>
</dbReference>
<dbReference type="Gene3D" id="3.30.450.20">
    <property type="entry name" value="PAS domain"/>
    <property type="match status" value="1"/>
</dbReference>
<accession>A0A1T4XZC4</accession>
<sequence length="544" mass="60791">MKRHEMIDLLTGVQSSKHNYYSELKSTVDQLKKKNSQLEMINEVMRSFTINFSVENMLENTFAKLKTVYPIDLLGVALVADTKIVRSYIYPEHVISQGENTLFRGEDSLDQNFFTTGDYSVYHKNEHASFFEEKGIQHLALASMHLFPLKSNGKMIGVLSFASRSYFQCDEDDLSFFFHFADQIAVCMENARLYGEVLAGKQRWEETFRAVSDTILIIAPDGTILSRNDAARMDWSLGIGENISEFMEQTTGSAENPFQLTIQTKKPQSAELHHDNKIYDCSCYPLLGLDDSIDAVIVYRKDVTEKRRMEMQLMHSGQLAAIGEMAAGVAHELNNPLTAIIGNTQLLLRTQSANEQMKPLLEDIDQCGKRCRTIIRSLLVFSRQEIPTFKQCSLNDAVNEALSLTRRQIEQNHISIDVVLAPDLPYVNGNSQQLVQVAVNLLMNAKDALTMTSAEEKKILIRTELLEGSAVLSITDNGVGIAKEVLDDIFHPFFTTKDADSGTGLGLSVSFGISQAHGGILSARSEESSGTTFSLALPLNEERQ</sequence>
<comment type="catalytic activity">
    <reaction evidence="1">
        <text>ATP + protein L-histidine = ADP + protein N-phospho-L-histidine.</text>
        <dbReference type="EC" id="2.7.13.3"/>
    </reaction>
</comment>
<evidence type="ECO:0000256" key="5">
    <source>
        <dbReference type="ARBA" id="ARBA00022741"/>
    </source>
</evidence>
<dbReference type="InterPro" id="IPR035965">
    <property type="entry name" value="PAS-like_dom_sf"/>
</dbReference>
<evidence type="ECO:0000256" key="3">
    <source>
        <dbReference type="ARBA" id="ARBA00022553"/>
    </source>
</evidence>
<dbReference type="CDD" id="cd00082">
    <property type="entry name" value="HisKA"/>
    <property type="match status" value="1"/>
</dbReference>
<evidence type="ECO:0000256" key="7">
    <source>
        <dbReference type="ARBA" id="ARBA00022840"/>
    </source>
</evidence>
<dbReference type="PRINTS" id="PR00344">
    <property type="entry name" value="BCTRLSENSOR"/>
</dbReference>
<evidence type="ECO:0000256" key="1">
    <source>
        <dbReference type="ARBA" id="ARBA00000085"/>
    </source>
</evidence>
<keyword evidence="5" id="KW-0547">Nucleotide-binding</keyword>
<dbReference type="EC" id="2.7.13.3" evidence="2"/>
<dbReference type="PANTHER" id="PTHR43065">
    <property type="entry name" value="SENSOR HISTIDINE KINASE"/>
    <property type="match status" value="1"/>
</dbReference>
<keyword evidence="3" id="KW-0597">Phosphoprotein</keyword>
<keyword evidence="6 10" id="KW-0418">Kinase</keyword>
<dbReference type="PROSITE" id="PS50109">
    <property type="entry name" value="HIS_KIN"/>
    <property type="match status" value="1"/>
</dbReference>
<evidence type="ECO:0000256" key="2">
    <source>
        <dbReference type="ARBA" id="ARBA00012438"/>
    </source>
</evidence>
<dbReference type="InterPro" id="IPR003018">
    <property type="entry name" value="GAF"/>
</dbReference>
<evidence type="ECO:0000256" key="4">
    <source>
        <dbReference type="ARBA" id="ARBA00022679"/>
    </source>
</evidence>
<proteinExistence type="predicted"/>
<dbReference type="GO" id="GO:0000155">
    <property type="term" value="F:phosphorelay sensor kinase activity"/>
    <property type="evidence" value="ECO:0007669"/>
    <property type="project" value="InterPro"/>
</dbReference>
<dbReference type="SUPFAM" id="SSF55781">
    <property type="entry name" value="GAF domain-like"/>
    <property type="match status" value="1"/>
</dbReference>
<dbReference type="SMART" id="SM00388">
    <property type="entry name" value="HisKA"/>
    <property type="match status" value="1"/>
</dbReference>
<reference evidence="11" key="1">
    <citation type="submission" date="2017-02" db="EMBL/GenBank/DDBJ databases">
        <authorList>
            <person name="Varghese N."/>
            <person name="Submissions S."/>
        </authorList>
    </citation>
    <scope>NUCLEOTIDE SEQUENCE [LARGE SCALE GENOMIC DNA]</scope>
    <source>
        <strain evidence="11">DSM 23966</strain>
    </source>
</reference>
<dbReference type="GO" id="GO:0005524">
    <property type="term" value="F:ATP binding"/>
    <property type="evidence" value="ECO:0007669"/>
    <property type="project" value="UniProtKB-KW"/>
</dbReference>
<dbReference type="EMBL" id="FUYJ01000002">
    <property type="protein sequence ID" value="SKA94866.1"/>
    <property type="molecule type" value="Genomic_DNA"/>
</dbReference>
<dbReference type="InterPro" id="IPR005467">
    <property type="entry name" value="His_kinase_dom"/>
</dbReference>
<keyword evidence="7" id="KW-0067">ATP-binding</keyword>
<dbReference type="SMART" id="SM00387">
    <property type="entry name" value="HATPase_c"/>
    <property type="match status" value="1"/>
</dbReference>
<evidence type="ECO:0000313" key="10">
    <source>
        <dbReference type="EMBL" id="SKA94866.1"/>
    </source>
</evidence>
<dbReference type="Gene3D" id="1.10.287.130">
    <property type="match status" value="1"/>
</dbReference>
<keyword evidence="4" id="KW-0808">Transferase</keyword>
<dbReference type="Gene3D" id="3.30.565.10">
    <property type="entry name" value="Histidine kinase-like ATPase, C-terminal domain"/>
    <property type="match status" value="1"/>
</dbReference>
<dbReference type="SUPFAM" id="SSF55874">
    <property type="entry name" value="ATPase domain of HSP90 chaperone/DNA topoisomerase II/histidine kinase"/>
    <property type="match status" value="1"/>
</dbReference>
<dbReference type="InterPro" id="IPR004358">
    <property type="entry name" value="Sig_transdc_His_kin-like_C"/>
</dbReference>
<feature type="domain" description="Histidine kinase" evidence="9">
    <location>
        <begin position="328"/>
        <end position="541"/>
    </location>
</feature>
<dbReference type="Pfam" id="PF01590">
    <property type="entry name" value="GAF"/>
    <property type="match status" value="1"/>
</dbReference>
<dbReference type="AlphaFoldDB" id="A0A1T4XZC4"/>
<keyword evidence="8" id="KW-0902">Two-component regulatory system</keyword>
<evidence type="ECO:0000256" key="8">
    <source>
        <dbReference type="ARBA" id="ARBA00023012"/>
    </source>
</evidence>
<dbReference type="Pfam" id="PF02518">
    <property type="entry name" value="HATPase_c"/>
    <property type="match status" value="1"/>
</dbReference>
<evidence type="ECO:0000259" key="9">
    <source>
        <dbReference type="PROSITE" id="PS50109"/>
    </source>
</evidence>
<dbReference type="PANTHER" id="PTHR43065:SF42">
    <property type="entry name" value="TWO-COMPONENT SENSOR PPRA"/>
    <property type="match status" value="1"/>
</dbReference>
<dbReference type="InterPro" id="IPR036097">
    <property type="entry name" value="HisK_dim/P_sf"/>
</dbReference>
<dbReference type="InterPro" id="IPR003661">
    <property type="entry name" value="HisK_dim/P_dom"/>
</dbReference>
<dbReference type="InterPro" id="IPR029016">
    <property type="entry name" value="GAF-like_dom_sf"/>
</dbReference>